<keyword evidence="2" id="KW-0238">DNA-binding</keyword>
<dbReference type="SMART" id="SM00895">
    <property type="entry name" value="FCD"/>
    <property type="match status" value="1"/>
</dbReference>
<dbReference type="PROSITE" id="PS50949">
    <property type="entry name" value="HTH_GNTR"/>
    <property type="match status" value="1"/>
</dbReference>
<protein>
    <submittedName>
        <fullName evidence="5">Transcriptional regulator NanR</fullName>
    </submittedName>
</protein>
<dbReference type="EMBL" id="SRMQ01000003">
    <property type="protein sequence ID" value="TGJ76957.1"/>
    <property type="molecule type" value="Genomic_DNA"/>
</dbReference>
<organism evidence="5 6">
    <name type="scientific">Caproiciproducens galactitolivorans</name>
    <dbReference type="NCBI Taxonomy" id="642589"/>
    <lineage>
        <taxon>Bacteria</taxon>
        <taxon>Bacillati</taxon>
        <taxon>Bacillota</taxon>
        <taxon>Clostridia</taxon>
        <taxon>Eubacteriales</taxon>
        <taxon>Acutalibacteraceae</taxon>
        <taxon>Caproiciproducens</taxon>
    </lineage>
</organism>
<accession>A0A4Z0Y263</accession>
<evidence type="ECO:0000313" key="5">
    <source>
        <dbReference type="EMBL" id="TGJ76957.1"/>
    </source>
</evidence>
<dbReference type="SUPFAM" id="SSF46785">
    <property type="entry name" value="Winged helix' DNA-binding domain"/>
    <property type="match status" value="1"/>
</dbReference>
<dbReference type="Pfam" id="PF07729">
    <property type="entry name" value="FCD"/>
    <property type="match status" value="1"/>
</dbReference>
<dbReference type="OrthoDB" id="154206at2"/>
<reference evidence="5 6" key="1">
    <citation type="submission" date="2019-04" db="EMBL/GenBank/DDBJ databases">
        <authorList>
            <person name="Poehlein A."/>
            <person name="Bengelsdorf F.R."/>
            <person name="Duerre P."/>
            <person name="Daniel R."/>
        </authorList>
    </citation>
    <scope>NUCLEOTIDE SEQUENCE [LARGE SCALE GENOMIC DNA]</scope>
    <source>
        <strain evidence="5 6">BS-1</strain>
    </source>
</reference>
<comment type="caution">
    <text evidence="5">The sequence shown here is derived from an EMBL/GenBank/DDBJ whole genome shotgun (WGS) entry which is preliminary data.</text>
</comment>
<proteinExistence type="predicted"/>
<dbReference type="Proteomes" id="UP000297714">
    <property type="component" value="Unassembled WGS sequence"/>
</dbReference>
<dbReference type="RefSeq" id="WP_135658471.1">
    <property type="nucleotide sequence ID" value="NZ_JAJUFJ010000007.1"/>
</dbReference>
<evidence type="ECO:0000313" key="6">
    <source>
        <dbReference type="Proteomes" id="UP000297714"/>
    </source>
</evidence>
<name>A0A4Z0Y263_9FIRM</name>
<evidence type="ECO:0000256" key="2">
    <source>
        <dbReference type="ARBA" id="ARBA00023125"/>
    </source>
</evidence>
<dbReference type="Gene3D" id="1.20.120.530">
    <property type="entry name" value="GntR ligand-binding domain-like"/>
    <property type="match status" value="1"/>
</dbReference>
<dbReference type="InterPro" id="IPR000524">
    <property type="entry name" value="Tscrpt_reg_HTH_GntR"/>
</dbReference>
<keyword evidence="6" id="KW-1185">Reference proteome</keyword>
<evidence type="ECO:0000256" key="1">
    <source>
        <dbReference type="ARBA" id="ARBA00023015"/>
    </source>
</evidence>
<dbReference type="InterPro" id="IPR036390">
    <property type="entry name" value="WH_DNA-bd_sf"/>
</dbReference>
<dbReference type="GO" id="GO:0003677">
    <property type="term" value="F:DNA binding"/>
    <property type="evidence" value="ECO:0007669"/>
    <property type="project" value="UniProtKB-KW"/>
</dbReference>
<dbReference type="PANTHER" id="PTHR43537">
    <property type="entry name" value="TRANSCRIPTIONAL REGULATOR, GNTR FAMILY"/>
    <property type="match status" value="1"/>
</dbReference>
<dbReference type="InterPro" id="IPR036388">
    <property type="entry name" value="WH-like_DNA-bd_sf"/>
</dbReference>
<feature type="domain" description="HTH gntR-type" evidence="4">
    <location>
        <begin position="5"/>
        <end position="72"/>
    </location>
</feature>
<evidence type="ECO:0000256" key="3">
    <source>
        <dbReference type="ARBA" id="ARBA00023163"/>
    </source>
</evidence>
<dbReference type="AlphaFoldDB" id="A0A4Z0Y263"/>
<evidence type="ECO:0000259" key="4">
    <source>
        <dbReference type="PROSITE" id="PS50949"/>
    </source>
</evidence>
<keyword evidence="1" id="KW-0805">Transcription regulation</keyword>
<dbReference type="InterPro" id="IPR011711">
    <property type="entry name" value="GntR_C"/>
</dbReference>
<dbReference type="GO" id="GO:0003700">
    <property type="term" value="F:DNA-binding transcription factor activity"/>
    <property type="evidence" value="ECO:0007669"/>
    <property type="project" value="InterPro"/>
</dbReference>
<dbReference type="InterPro" id="IPR008920">
    <property type="entry name" value="TF_FadR/GntR_C"/>
</dbReference>
<gene>
    <name evidence="5" type="ORF">CAGA_10300</name>
</gene>
<dbReference type="PANTHER" id="PTHR43537:SF5">
    <property type="entry name" value="UXU OPERON TRANSCRIPTIONAL REGULATOR"/>
    <property type="match status" value="1"/>
</dbReference>
<dbReference type="Pfam" id="PF00392">
    <property type="entry name" value="GntR"/>
    <property type="match status" value="1"/>
</dbReference>
<dbReference type="Gene3D" id="1.10.10.10">
    <property type="entry name" value="Winged helix-like DNA-binding domain superfamily/Winged helix DNA-binding domain"/>
    <property type="match status" value="1"/>
</dbReference>
<dbReference type="SUPFAM" id="SSF48008">
    <property type="entry name" value="GntR ligand-binding domain-like"/>
    <property type="match status" value="1"/>
</dbReference>
<sequence length="213" mass="24257">MTIKKNLDIIVYEKIKDSLINGEYLPGVKISLDELAEKYGVSRTPVIQATKLLANERILDVKCNGSISVPQYNDKQIRDICTARMLVERFAVMEICDRKDREAVQILKESALLAADYYQQGDYLMFCKEDLHFHKAMVSMTENECLCDIFKSIQGRLLVAMKIALCPQPRLIKSSSNEHLELCERLGKFDKAGAVSLIERHIFSLRGKILELA</sequence>
<keyword evidence="3" id="KW-0804">Transcription</keyword>
<dbReference type="SMART" id="SM00345">
    <property type="entry name" value="HTH_GNTR"/>
    <property type="match status" value="1"/>
</dbReference>